<evidence type="ECO:0000313" key="1">
    <source>
        <dbReference type="EMBL" id="AAT01344.1"/>
    </source>
</evidence>
<sequence>MRCNGKKIKENLAGGFGRLEQRDGWCPRRRARLEGGAAGDGGSQGLSFIQVAARRLRAVEAASRGGARKKQRGFYSLALLCYTSSAPGGGEAWVRWRRLRVPRHAGEPMTMPMVQNAVAKKPMTSCISITSAYVTARPPAAACL</sequence>
<protein>
    <submittedName>
        <fullName evidence="1">Uncharacterized protein</fullName>
    </submittedName>
</protein>
<organism evidence="1 2">
    <name type="scientific">Oryza sativa subsp. japonica</name>
    <name type="common">Rice</name>
    <dbReference type="NCBI Taxonomy" id="39947"/>
    <lineage>
        <taxon>Eukaryota</taxon>
        <taxon>Viridiplantae</taxon>
        <taxon>Streptophyta</taxon>
        <taxon>Embryophyta</taxon>
        <taxon>Tracheophyta</taxon>
        <taxon>Spermatophyta</taxon>
        <taxon>Magnoliopsida</taxon>
        <taxon>Liliopsida</taxon>
        <taxon>Poales</taxon>
        <taxon>Poaceae</taxon>
        <taxon>BOP clade</taxon>
        <taxon>Oryzoideae</taxon>
        <taxon>Oryzeae</taxon>
        <taxon>Oryzinae</taxon>
        <taxon>Oryza</taxon>
        <taxon>Oryza sativa</taxon>
    </lineage>
</organism>
<evidence type="ECO:0000313" key="2">
    <source>
        <dbReference type="Proteomes" id="UP000000763"/>
    </source>
</evidence>
<gene>
    <name evidence="1" type="ORF">OJ1005_E12.8</name>
</gene>
<proteinExistence type="predicted"/>
<name>Q75K73_ORYSJ</name>
<reference evidence="2" key="2">
    <citation type="journal article" date="2008" name="Nucleic Acids Res.">
        <title>The rice annotation project database (RAP-DB): 2008 update.</title>
        <authorList>
            <consortium name="The rice annotation project (RAP)"/>
        </authorList>
    </citation>
    <scope>GENOME REANNOTATION</scope>
    <source>
        <strain evidence="2">cv. Nipponbare</strain>
    </source>
</reference>
<dbReference type="EMBL" id="AC108874">
    <property type="protein sequence ID" value="AAT01344.1"/>
    <property type="molecule type" value="Genomic_DNA"/>
</dbReference>
<dbReference type="AlphaFoldDB" id="Q75K73"/>
<dbReference type="Proteomes" id="UP000000763">
    <property type="component" value="Chromosome 5"/>
</dbReference>
<accession>Q75K73</accession>
<reference evidence="2" key="1">
    <citation type="journal article" date="2005" name="Nature">
        <title>The map-based sequence of the rice genome.</title>
        <authorList>
            <consortium name="International rice genome sequencing project (IRGSP)"/>
            <person name="Matsumoto T."/>
            <person name="Wu J."/>
            <person name="Kanamori H."/>
            <person name="Katayose Y."/>
            <person name="Fujisawa M."/>
            <person name="Namiki N."/>
            <person name="Mizuno H."/>
            <person name="Yamamoto K."/>
            <person name="Antonio B.A."/>
            <person name="Baba T."/>
            <person name="Sakata K."/>
            <person name="Nagamura Y."/>
            <person name="Aoki H."/>
            <person name="Arikawa K."/>
            <person name="Arita K."/>
            <person name="Bito T."/>
            <person name="Chiden Y."/>
            <person name="Fujitsuka N."/>
            <person name="Fukunaka R."/>
            <person name="Hamada M."/>
            <person name="Harada C."/>
            <person name="Hayashi A."/>
            <person name="Hijishita S."/>
            <person name="Honda M."/>
            <person name="Hosokawa S."/>
            <person name="Ichikawa Y."/>
            <person name="Idonuma A."/>
            <person name="Iijima M."/>
            <person name="Ikeda M."/>
            <person name="Ikeno M."/>
            <person name="Ito K."/>
            <person name="Ito S."/>
            <person name="Ito T."/>
            <person name="Ito Y."/>
            <person name="Ito Y."/>
            <person name="Iwabuchi A."/>
            <person name="Kamiya K."/>
            <person name="Karasawa W."/>
            <person name="Kurita K."/>
            <person name="Katagiri S."/>
            <person name="Kikuta A."/>
            <person name="Kobayashi H."/>
            <person name="Kobayashi N."/>
            <person name="Machita K."/>
            <person name="Maehara T."/>
            <person name="Masukawa M."/>
            <person name="Mizubayashi T."/>
            <person name="Mukai Y."/>
            <person name="Nagasaki H."/>
            <person name="Nagata Y."/>
            <person name="Naito S."/>
            <person name="Nakashima M."/>
            <person name="Nakama Y."/>
            <person name="Nakamichi Y."/>
            <person name="Nakamura M."/>
            <person name="Meguro A."/>
            <person name="Negishi M."/>
            <person name="Ohta I."/>
            <person name="Ohta T."/>
            <person name="Okamoto M."/>
            <person name="Ono N."/>
            <person name="Saji S."/>
            <person name="Sakaguchi M."/>
            <person name="Sakai K."/>
            <person name="Shibata M."/>
            <person name="Shimokawa T."/>
            <person name="Song J."/>
            <person name="Takazaki Y."/>
            <person name="Terasawa K."/>
            <person name="Tsugane M."/>
            <person name="Tsuji K."/>
            <person name="Ueda S."/>
            <person name="Waki K."/>
            <person name="Yamagata H."/>
            <person name="Yamamoto M."/>
            <person name="Yamamoto S."/>
            <person name="Yamane H."/>
            <person name="Yoshiki S."/>
            <person name="Yoshihara R."/>
            <person name="Yukawa K."/>
            <person name="Zhong H."/>
            <person name="Yano M."/>
            <person name="Yuan Q."/>
            <person name="Ouyang S."/>
            <person name="Liu J."/>
            <person name="Jones K.M."/>
            <person name="Gansberger K."/>
            <person name="Moffat K."/>
            <person name="Hill J."/>
            <person name="Bera J."/>
            <person name="Fadrosh D."/>
            <person name="Jin S."/>
            <person name="Johri S."/>
            <person name="Kim M."/>
            <person name="Overton L."/>
            <person name="Reardon M."/>
            <person name="Tsitrin T."/>
            <person name="Vuong H."/>
            <person name="Weaver B."/>
            <person name="Ciecko A."/>
            <person name="Tallon L."/>
            <person name="Jackson J."/>
            <person name="Pai G."/>
            <person name="Aken S.V."/>
            <person name="Utterback T."/>
            <person name="Reidmuller S."/>
            <person name="Feldblyum T."/>
            <person name="Hsiao J."/>
            <person name="Zismann V."/>
            <person name="Iobst S."/>
            <person name="de Vazeille A.R."/>
            <person name="Buell C.R."/>
            <person name="Ying K."/>
            <person name="Li Y."/>
            <person name="Lu T."/>
            <person name="Huang Y."/>
            <person name="Zhao Q."/>
            <person name="Feng Q."/>
            <person name="Zhang L."/>
            <person name="Zhu J."/>
            <person name="Weng Q."/>
            <person name="Mu J."/>
            <person name="Lu Y."/>
            <person name="Fan D."/>
            <person name="Liu Y."/>
            <person name="Guan J."/>
            <person name="Zhang Y."/>
            <person name="Yu S."/>
            <person name="Liu X."/>
            <person name="Zhang Y."/>
            <person name="Hong G."/>
            <person name="Han B."/>
            <person name="Choisne N."/>
            <person name="Demange N."/>
            <person name="Orjeda G."/>
            <person name="Samain S."/>
            <person name="Cattolico L."/>
            <person name="Pelletier E."/>
            <person name="Couloux A."/>
            <person name="Segurens B."/>
            <person name="Wincker P."/>
            <person name="D'Hont A."/>
            <person name="Scarpelli C."/>
            <person name="Weissenbach J."/>
            <person name="Salanoubat M."/>
            <person name="Quetier F."/>
            <person name="Yu Y."/>
            <person name="Kim H.R."/>
            <person name="Rambo T."/>
            <person name="Currie J."/>
            <person name="Collura K."/>
            <person name="Luo M."/>
            <person name="Yang T."/>
            <person name="Ammiraju J.S.S."/>
            <person name="Engler F."/>
            <person name="Soderlund C."/>
            <person name="Wing R.A."/>
            <person name="Palmer L.E."/>
            <person name="de la Bastide M."/>
            <person name="Spiegel L."/>
            <person name="Nascimento L."/>
            <person name="Zutavern T."/>
            <person name="O'Shaughnessy A."/>
            <person name="Dike S."/>
            <person name="Dedhia N."/>
            <person name="Preston R."/>
            <person name="Balija V."/>
            <person name="McCombie W.R."/>
            <person name="Chow T."/>
            <person name="Chen H."/>
            <person name="Chung M."/>
            <person name="Chen C."/>
            <person name="Shaw J."/>
            <person name="Wu H."/>
            <person name="Hsiao K."/>
            <person name="Chao Y."/>
            <person name="Chu M."/>
            <person name="Cheng C."/>
            <person name="Hour A."/>
            <person name="Lee P."/>
            <person name="Lin S."/>
            <person name="Lin Y."/>
            <person name="Liou J."/>
            <person name="Liu S."/>
            <person name="Hsing Y."/>
            <person name="Raghuvanshi S."/>
            <person name="Mohanty A."/>
            <person name="Bharti A.K."/>
            <person name="Gaur A."/>
            <person name="Gupta V."/>
            <person name="Kumar D."/>
            <person name="Ravi V."/>
            <person name="Vij S."/>
            <person name="Kapur A."/>
            <person name="Khurana P."/>
            <person name="Khurana P."/>
            <person name="Khurana J.P."/>
            <person name="Tyagi A.K."/>
            <person name="Gaikwad K."/>
            <person name="Singh A."/>
            <person name="Dalal V."/>
            <person name="Srivastava S."/>
            <person name="Dixit A."/>
            <person name="Pal A.K."/>
            <person name="Ghazi I.A."/>
            <person name="Yadav M."/>
            <person name="Pandit A."/>
            <person name="Bhargava A."/>
            <person name="Sureshbabu K."/>
            <person name="Batra K."/>
            <person name="Sharma T.R."/>
            <person name="Mohapatra T."/>
            <person name="Singh N.K."/>
            <person name="Messing J."/>
            <person name="Nelson A.B."/>
            <person name="Fuks G."/>
            <person name="Kavchok S."/>
            <person name="Keizer G."/>
            <person name="Linton E."/>
            <person name="Llaca V."/>
            <person name="Song R."/>
            <person name="Tanyolac B."/>
            <person name="Young S."/>
            <person name="Ho-Il K."/>
            <person name="Hahn J.H."/>
            <person name="Sangsakoo G."/>
            <person name="Vanavichit A."/>
            <person name="de Mattos Luiz.A.T."/>
            <person name="Zimmer P.D."/>
            <person name="Malone G."/>
            <person name="Dellagostin O."/>
            <person name="de Oliveira A.C."/>
            <person name="Bevan M."/>
            <person name="Bancroft I."/>
            <person name="Minx P."/>
            <person name="Cordum H."/>
            <person name="Wilson R."/>
            <person name="Cheng Z."/>
            <person name="Jin W."/>
            <person name="Jiang J."/>
            <person name="Leong S.A."/>
            <person name="Iwama H."/>
            <person name="Gojobori T."/>
            <person name="Itoh T."/>
            <person name="Niimura Y."/>
            <person name="Fujii Y."/>
            <person name="Habara T."/>
            <person name="Sakai H."/>
            <person name="Sato Y."/>
            <person name="Wilson G."/>
            <person name="Kumar K."/>
            <person name="McCouch S."/>
            <person name="Juretic N."/>
            <person name="Hoen D."/>
            <person name="Wright S."/>
            <person name="Bruskiewich R."/>
            <person name="Bureau T."/>
            <person name="Miyao A."/>
            <person name="Hirochika H."/>
            <person name="Nishikawa T."/>
            <person name="Kadowaki K."/>
            <person name="Sugiura M."/>
            <person name="Burr B."/>
            <person name="Sasaki T."/>
        </authorList>
    </citation>
    <scope>NUCLEOTIDE SEQUENCE [LARGE SCALE GENOMIC DNA]</scope>
    <source>
        <strain evidence="2">cv. Nipponbare</strain>
    </source>
</reference>